<dbReference type="Pfam" id="PF13592">
    <property type="entry name" value="HTH_33"/>
    <property type="match status" value="1"/>
</dbReference>
<sequence>MPWPLATRAALASKGAGGARCRLDPAQLKELEKVLDAGPAASGWEADQCWTLARIAEVIHRRFGEDYTLAGACLLLHRMGWRVQVPARGPPSATRRRSPRGGTGSGPS</sequence>
<evidence type="ECO:0000256" key="1">
    <source>
        <dbReference type="SAM" id="MobiDB-lite"/>
    </source>
</evidence>
<accession>A0ABP7C180</accession>
<organism evidence="3 4">
    <name type="scientific">Arthrobacter ginkgonis</name>
    <dbReference type="NCBI Taxonomy" id="1630594"/>
    <lineage>
        <taxon>Bacteria</taxon>
        <taxon>Bacillati</taxon>
        <taxon>Actinomycetota</taxon>
        <taxon>Actinomycetes</taxon>
        <taxon>Micrococcales</taxon>
        <taxon>Micrococcaceae</taxon>
        <taxon>Arthrobacter</taxon>
    </lineage>
</organism>
<feature type="domain" description="Winged helix-turn helix" evidence="2">
    <location>
        <begin position="47"/>
        <end position="91"/>
    </location>
</feature>
<evidence type="ECO:0000313" key="4">
    <source>
        <dbReference type="Proteomes" id="UP001500752"/>
    </source>
</evidence>
<name>A0ABP7C180_9MICC</name>
<dbReference type="InterPro" id="IPR025959">
    <property type="entry name" value="Winged_HTH_dom"/>
</dbReference>
<gene>
    <name evidence="3" type="ORF">GCM10023081_13320</name>
</gene>
<keyword evidence="4" id="KW-1185">Reference proteome</keyword>
<evidence type="ECO:0000259" key="2">
    <source>
        <dbReference type="Pfam" id="PF13592"/>
    </source>
</evidence>
<dbReference type="RefSeq" id="WP_345149463.1">
    <property type="nucleotide sequence ID" value="NZ_BAABEO010000009.1"/>
</dbReference>
<reference evidence="4" key="1">
    <citation type="journal article" date="2019" name="Int. J. Syst. Evol. Microbiol.">
        <title>The Global Catalogue of Microorganisms (GCM) 10K type strain sequencing project: providing services to taxonomists for standard genome sequencing and annotation.</title>
        <authorList>
            <consortium name="The Broad Institute Genomics Platform"/>
            <consortium name="The Broad Institute Genome Sequencing Center for Infectious Disease"/>
            <person name="Wu L."/>
            <person name="Ma J."/>
        </authorList>
    </citation>
    <scope>NUCLEOTIDE SEQUENCE [LARGE SCALE GENOMIC DNA]</scope>
    <source>
        <strain evidence="4">JCM 30742</strain>
    </source>
</reference>
<dbReference type="EMBL" id="BAABEO010000009">
    <property type="protein sequence ID" value="GAA3676366.1"/>
    <property type="molecule type" value="Genomic_DNA"/>
</dbReference>
<feature type="region of interest" description="Disordered" evidence="1">
    <location>
        <begin position="85"/>
        <end position="108"/>
    </location>
</feature>
<dbReference type="Proteomes" id="UP001500752">
    <property type="component" value="Unassembled WGS sequence"/>
</dbReference>
<comment type="caution">
    <text evidence="3">The sequence shown here is derived from an EMBL/GenBank/DDBJ whole genome shotgun (WGS) entry which is preliminary data.</text>
</comment>
<protein>
    <recommendedName>
        <fullName evidence="2">Winged helix-turn helix domain-containing protein</fullName>
    </recommendedName>
</protein>
<proteinExistence type="predicted"/>
<evidence type="ECO:0000313" key="3">
    <source>
        <dbReference type="EMBL" id="GAA3676366.1"/>
    </source>
</evidence>